<feature type="domain" description="NAC" evidence="6">
    <location>
        <begin position="9"/>
        <end position="170"/>
    </location>
</feature>
<gene>
    <name evidence="7" type="ORF">OLC1_LOCUS8108</name>
</gene>
<dbReference type="InterPro" id="IPR036093">
    <property type="entry name" value="NAC_dom_sf"/>
</dbReference>
<evidence type="ECO:0000313" key="7">
    <source>
        <dbReference type="EMBL" id="CAI9097683.1"/>
    </source>
</evidence>
<dbReference type="PANTHER" id="PTHR31744">
    <property type="entry name" value="PROTEIN CUP-SHAPED COTYLEDON 2-RELATED"/>
    <property type="match status" value="1"/>
</dbReference>
<accession>A0AAV1CR84</accession>
<feature type="compositionally biased region" description="Pro residues" evidence="5">
    <location>
        <begin position="245"/>
        <end position="254"/>
    </location>
</feature>
<evidence type="ECO:0000256" key="3">
    <source>
        <dbReference type="ARBA" id="ARBA00023163"/>
    </source>
</evidence>
<dbReference type="PROSITE" id="PS51005">
    <property type="entry name" value="NAC"/>
    <property type="match status" value="1"/>
</dbReference>
<dbReference type="Gene3D" id="2.170.150.80">
    <property type="entry name" value="NAC domain"/>
    <property type="match status" value="1"/>
</dbReference>
<dbReference type="EMBL" id="OX459120">
    <property type="protein sequence ID" value="CAI9097683.1"/>
    <property type="molecule type" value="Genomic_DNA"/>
</dbReference>
<feature type="region of interest" description="Disordered" evidence="5">
    <location>
        <begin position="206"/>
        <end position="271"/>
    </location>
</feature>
<dbReference type="InterPro" id="IPR003441">
    <property type="entry name" value="NAC-dom"/>
</dbReference>
<dbReference type="GO" id="GO:0003677">
    <property type="term" value="F:DNA binding"/>
    <property type="evidence" value="ECO:0007669"/>
    <property type="project" value="UniProtKB-KW"/>
</dbReference>
<keyword evidence="4" id="KW-0539">Nucleus</keyword>
<dbReference type="GO" id="GO:0006355">
    <property type="term" value="P:regulation of DNA-templated transcription"/>
    <property type="evidence" value="ECO:0007669"/>
    <property type="project" value="InterPro"/>
</dbReference>
<dbReference type="AlphaFoldDB" id="A0AAV1CR84"/>
<organism evidence="7 8">
    <name type="scientific">Oldenlandia corymbosa var. corymbosa</name>
    <dbReference type="NCBI Taxonomy" id="529605"/>
    <lineage>
        <taxon>Eukaryota</taxon>
        <taxon>Viridiplantae</taxon>
        <taxon>Streptophyta</taxon>
        <taxon>Embryophyta</taxon>
        <taxon>Tracheophyta</taxon>
        <taxon>Spermatophyta</taxon>
        <taxon>Magnoliopsida</taxon>
        <taxon>eudicotyledons</taxon>
        <taxon>Gunneridae</taxon>
        <taxon>Pentapetalae</taxon>
        <taxon>asterids</taxon>
        <taxon>lamiids</taxon>
        <taxon>Gentianales</taxon>
        <taxon>Rubiaceae</taxon>
        <taxon>Rubioideae</taxon>
        <taxon>Spermacoceae</taxon>
        <taxon>Hedyotis-Oldenlandia complex</taxon>
        <taxon>Oldenlandia</taxon>
    </lineage>
</organism>
<keyword evidence="2" id="KW-0238">DNA-binding</keyword>
<reference evidence="7" key="1">
    <citation type="submission" date="2023-03" db="EMBL/GenBank/DDBJ databases">
        <authorList>
            <person name="Julca I."/>
        </authorList>
    </citation>
    <scope>NUCLEOTIDE SEQUENCE</scope>
</reference>
<protein>
    <submittedName>
        <fullName evidence="7">OLC1v1034154C3</fullName>
    </submittedName>
</protein>
<evidence type="ECO:0000313" key="8">
    <source>
        <dbReference type="Proteomes" id="UP001161247"/>
    </source>
</evidence>
<name>A0AAV1CR84_OLDCO</name>
<evidence type="ECO:0000259" key="6">
    <source>
        <dbReference type="PROSITE" id="PS51005"/>
    </source>
</evidence>
<sequence length="285" mass="32474">MMMNQYAAGYPGFRFYPTEEELISFFLHHKLEGSRPDIDAVIPVVDIYDYLPSDLPELAGEFCRRDREQWFFFIPMQDREALGGRPNRLTNEGYWKATGSPSYVYSSKNNRVIGVKRTMVFYTGRAPNGEKTSWKMNEYRAIEQGQASSSSNPPNLKLRQELSVCRVYNGPKSMRAFDRRPAHAGAGNEVAIQDVEEISAGLDQADGISQRPDTYYPHPNRSSQLACDHDQGASSSRPSSSYDGPNPPVQPPPSQATLMEPDESQTNLDFQNVPMWDWEQFDWFY</sequence>
<evidence type="ECO:0000256" key="1">
    <source>
        <dbReference type="ARBA" id="ARBA00023015"/>
    </source>
</evidence>
<keyword evidence="3" id="KW-0804">Transcription</keyword>
<dbReference type="Proteomes" id="UP001161247">
    <property type="component" value="Chromosome 3"/>
</dbReference>
<dbReference type="Pfam" id="PF02365">
    <property type="entry name" value="NAM"/>
    <property type="match status" value="1"/>
</dbReference>
<keyword evidence="1" id="KW-0805">Transcription regulation</keyword>
<keyword evidence="8" id="KW-1185">Reference proteome</keyword>
<proteinExistence type="predicted"/>
<dbReference type="SUPFAM" id="SSF101941">
    <property type="entry name" value="NAC domain"/>
    <property type="match status" value="1"/>
</dbReference>
<evidence type="ECO:0000256" key="2">
    <source>
        <dbReference type="ARBA" id="ARBA00023125"/>
    </source>
</evidence>
<dbReference type="PANTHER" id="PTHR31744:SF220">
    <property type="entry name" value="LOW QUALITY PROTEIN: NAC DOMAIN-CONTAINING PROTEIN 90-LIKE"/>
    <property type="match status" value="1"/>
</dbReference>
<evidence type="ECO:0000256" key="5">
    <source>
        <dbReference type="SAM" id="MobiDB-lite"/>
    </source>
</evidence>
<evidence type="ECO:0000256" key="4">
    <source>
        <dbReference type="ARBA" id="ARBA00023242"/>
    </source>
</evidence>